<reference evidence="1" key="1">
    <citation type="submission" date="2023-08" db="EMBL/GenBank/DDBJ databases">
        <authorList>
            <person name="Rotman E.R."/>
            <person name="Mimee M."/>
        </authorList>
    </citation>
    <scope>NUCLEOTIDE SEQUENCE</scope>
</reference>
<evidence type="ECO:0000313" key="1">
    <source>
        <dbReference type="EMBL" id="WNV45701.1"/>
    </source>
</evidence>
<gene>
    <name evidence="1" type="ORF">FVZTVLPZ_CDS0204</name>
</gene>
<organism evidence="1">
    <name type="scientific">Klebsiella phage vB_KpnM_Iguana_ER37</name>
    <dbReference type="NCBI Taxonomy" id="3076781"/>
    <lineage>
        <taxon>Viruses</taxon>
        <taxon>Duplodnaviria</taxon>
        <taxon>Heunggongvirae</taxon>
        <taxon>Uroviricota</taxon>
        <taxon>Caudoviricetes</taxon>
    </lineage>
</organism>
<protein>
    <submittedName>
        <fullName evidence="1">Uncharacterized protein</fullName>
    </submittedName>
</protein>
<proteinExistence type="predicted"/>
<sequence>MKGCFIDISVSPFRLCVNRMYNLSRRGGGTVQQSGHPTPG</sequence>
<accession>A0AB38Z491</accession>
<name>A0AB38Z491_9CAUD</name>
<dbReference type="EMBL" id="OR472445">
    <property type="protein sequence ID" value="WNV45701.1"/>
    <property type="molecule type" value="Genomic_DNA"/>
</dbReference>